<dbReference type="RefSeq" id="WP_186840093.1">
    <property type="nucleotide sequence ID" value="NZ_JACOOZ010000003.1"/>
</dbReference>
<protein>
    <submittedName>
        <fullName evidence="1">Uncharacterized protein</fullName>
    </submittedName>
</protein>
<organism evidence="1 2">
    <name type="scientific">Eubacterium segne</name>
    <dbReference type="NCBI Taxonomy" id="2763045"/>
    <lineage>
        <taxon>Bacteria</taxon>
        <taxon>Bacillati</taxon>
        <taxon>Bacillota</taxon>
        <taxon>Clostridia</taxon>
        <taxon>Eubacteriales</taxon>
        <taxon>Eubacteriaceae</taxon>
        <taxon>Eubacterium</taxon>
    </lineage>
</organism>
<comment type="caution">
    <text evidence="1">The sequence shown here is derived from an EMBL/GenBank/DDBJ whole genome shotgun (WGS) entry which is preliminary data.</text>
</comment>
<dbReference type="EMBL" id="JACOOZ010000003">
    <property type="protein sequence ID" value="MBC5667308.1"/>
    <property type="molecule type" value="Genomic_DNA"/>
</dbReference>
<name>A0ABR7F139_9FIRM</name>
<evidence type="ECO:0000313" key="2">
    <source>
        <dbReference type="Proteomes" id="UP000597877"/>
    </source>
</evidence>
<sequence>MDDYRNYIVIGHKYNGLGESADTDSWDNVKYDFNTEDEVKDFLSRNPSYLFRLKAIYKVKKLDINHFV</sequence>
<keyword evidence="2" id="KW-1185">Reference proteome</keyword>
<proteinExistence type="predicted"/>
<reference evidence="1 2" key="1">
    <citation type="submission" date="2020-08" db="EMBL/GenBank/DDBJ databases">
        <title>Genome public.</title>
        <authorList>
            <person name="Liu C."/>
            <person name="Sun Q."/>
        </authorList>
    </citation>
    <scope>NUCLEOTIDE SEQUENCE [LARGE SCALE GENOMIC DNA]</scope>
    <source>
        <strain evidence="1 2">BX4</strain>
    </source>
</reference>
<accession>A0ABR7F139</accession>
<dbReference type="Proteomes" id="UP000597877">
    <property type="component" value="Unassembled WGS sequence"/>
</dbReference>
<evidence type="ECO:0000313" key="1">
    <source>
        <dbReference type="EMBL" id="MBC5667308.1"/>
    </source>
</evidence>
<gene>
    <name evidence="1" type="ORF">H8S00_04820</name>
</gene>